<dbReference type="Pfam" id="PF11029">
    <property type="entry name" value="DAZAP2"/>
    <property type="match status" value="1"/>
</dbReference>
<keyword evidence="6" id="KW-0832">Ubl conjugation</keyword>
<evidence type="ECO:0000256" key="6">
    <source>
        <dbReference type="ARBA" id="ARBA00022843"/>
    </source>
</evidence>
<dbReference type="PANTHER" id="PTHR31638:SF3">
    <property type="entry name" value="DAZ-ASSOCIATED PROTEIN 2"/>
    <property type="match status" value="1"/>
</dbReference>
<dbReference type="InterPro" id="IPR022730">
    <property type="entry name" value="DAZ_assoc-2"/>
</dbReference>
<evidence type="ECO:0000256" key="9">
    <source>
        <dbReference type="ARBA" id="ARBA00034352"/>
    </source>
</evidence>
<organism evidence="11 12">
    <name type="scientific">Astatotilapia calliptera</name>
    <name type="common">Eastern happy</name>
    <name type="synonym">Chromis callipterus</name>
    <dbReference type="NCBI Taxonomy" id="8154"/>
    <lineage>
        <taxon>Eukaryota</taxon>
        <taxon>Metazoa</taxon>
        <taxon>Chordata</taxon>
        <taxon>Craniata</taxon>
        <taxon>Vertebrata</taxon>
        <taxon>Euteleostomi</taxon>
        <taxon>Actinopterygii</taxon>
        <taxon>Neopterygii</taxon>
        <taxon>Teleostei</taxon>
        <taxon>Neoteleostei</taxon>
        <taxon>Acanthomorphata</taxon>
        <taxon>Ovalentaria</taxon>
        <taxon>Cichlomorphae</taxon>
        <taxon>Cichliformes</taxon>
        <taxon>Cichlidae</taxon>
        <taxon>African cichlids</taxon>
        <taxon>Pseudocrenilabrinae</taxon>
        <taxon>Haplochromini</taxon>
        <taxon>Astatotilapia</taxon>
    </lineage>
</organism>
<dbReference type="PANTHER" id="PTHR31638">
    <property type="entry name" value="DAZ-ASSOCIATED PROTEIN 2"/>
    <property type="match status" value="1"/>
</dbReference>
<evidence type="ECO:0000256" key="10">
    <source>
        <dbReference type="ARBA" id="ARBA00045449"/>
    </source>
</evidence>
<keyword evidence="4" id="KW-0963">Cytoplasm</keyword>
<evidence type="ECO:0000256" key="2">
    <source>
        <dbReference type="ARBA" id="ARBA00004324"/>
    </source>
</evidence>
<sequence length="202" mass="22013">MNNKGSYPQQAVYPQQSTAPVYPPAMQMSPQAPPYTDTPPAYSEVTNPYLSQMMSRVKTRTYIYKQKKNLFCSLCLQIYQPRYVLPPQVPGQVPQMSSPYPGAQVYMPMQPHMPVGPVGQNVPMAYYPMGAVYPHGSTVMVESGYDAGARFTAGSSVSIPPPPPGHPPNAAQLAAMQGANVVMTQRKNNFFLGGSSGGYTIW</sequence>
<accession>A0AAX7VWT5</accession>
<dbReference type="GO" id="GO:0016607">
    <property type="term" value="C:nuclear speck"/>
    <property type="evidence" value="ECO:0007669"/>
    <property type="project" value="UniProtKB-SubCell"/>
</dbReference>
<reference evidence="11 12" key="1">
    <citation type="submission" date="2018-05" db="EMBL/GenBank/DDBJ databases">
        <authorList>
            <person name="Datahose"/>
        </authorList>
    </citation>
    <scope>NUCLEOTIDE SEQUENCE</scope>
</reference>
<keyword evidence="5" id="KW-0597">Phosphoprotein</keyword>
<evidence type="ECO:0000256" key="4">
    <source>
        <dbReference type="ARBA" id="ARBA00022490"/>
    </source>
</evidence>
<evidence type="ECO:0000313" key="12">
    <source>
        <dbReference type="Proteomes" id="UP000265100"/>
    </source>
</evidence>
<gene>
    <name evidence="11" type="primary">DAZAP2</name>
</gene>
<evidence type="ECO:0000256" key="1">
    <source>
        <dbReference type="ARBA" id="ARBA00004210"/>
    </source>
</evidence>
<evidence type="ECO:0000256" key="5">
    <source>
        <dbReference type="ARBA" id="ARBA00022553"/>
    </source>
</evidence>
<evidence type="ECO:0000256" key="7">
    <source>
        <dbReference type="ARBA" id="ARBA00023242"/>
    </source>
</evidence>
<dbReference type="Proteomes" id="UP000265100">
    <property type="component" value="Chromosome 20"/>
</dbReference>
<comment type="subcellular location">
    <subcellularLocation>
        <location evidence="1">Cytoplasm</location>
        <location evidence="1">Stress granule</location>
    </subcellularLocation>
    <subcellularLocation>
        <location evidence="2">Nucleus speckle</location>
    </subcellularLocation>
</comment>
<dbReference type="GO" id="GO:0010494">
    <property type="term" value="C:cytoplasmic stress granule"/>
    <property type="evidence" value="ECO:0007669"/>
    <property type="project" value="UniProtKB-SubCell"/>
</dbReference>
<comment type="function">
    <text evidence="10">In unstressed cells, promotes SIAH1-mediated polyubiquitination and degradation of the serine/threonine-protein kinase HIPK2, probably by acting as a loading factor that potentiates complex formation between HIPK2 and ubiquitin ligase SIAH1. In response to DNA damage, localizes to the nucleus following phosphorylation by HIPK2 and modulates the expression of a subset of TP53/p53 target genes by binding to TP53 at target gene promoters. This limits the expression of a number of cell death-mediating TP53 target genes, reducing DNA damage-induced cell death. Enhances the binding of transcription factor TCF7L2/TCF4, a Wnt signaling pathway effector, to the promoters of target genes. Plays a role in stress granule formation.</text>
</comment>
<name>A0AAX7VWT5_ASTCA</name>
<reference evidence="11" key="3">
    <citation type="submission" date="2025-08" db="UniProtKB">
        <authorList>
            <consortium name="Ensembl"/>
        </authorList>
    </citation>
    <scope>IDENTIFICATION</scope>
</reference>
<evidence type="ECO:0000256" key="3">
    <source>
        <dbReference type="ARBA" id="ARBA00014066"/>
    </source>
</evidence>
<evidence type="ECO:0000313" key="11">
    <source>
        <dbReference type="Ensembl" id="ENSACLP00000086300.1"/>
    </source>
</evidence>
<dbReference type="Ensembl" id="ENSACLT00000053535.1">
    <property type="protein sequence ID" value="ENSACLP00000086300.1"/>
    <property type="gene ID" value="ENSACLG00000023044.2"/>
</dbReference>
<dbReference type="GeneTree" id="ENSGT00390000000685"/>
<dbReference type="AlphaFoldDB" id="A0AAX7VWT5"/>
<keyword evidence="12" id="KW-1185">Reference proteome</keyword>
<keyword evidence="7" id="KW-0539">Nucleus</keyword>
<proteinExistence type="predicted"/>
<evidence type="ECO:0000256" key="8">
    <source>
        <dbReference type="ARBA" id="ARBA00032174"/>
    </source>
</evidence>
<reference evidence="12" key="2">
    <citation type="submission" date="2023-03" db="EMBL/GenBank/DDBJ databases">
        <authorList>
            <consortium name="Wellcome Sanger Institute Data Sharing"/>
        </authorList>
    </citation>
    <scope>NUCLEOTIDE SEQUENCE [LARGE SCALE GENOMIC DNA]</scope>
</reference>
<protein>
    <recommendedName>
        <fullName evidence="3">DAZ-associated protein 2</fullName>
    </recommendedName>
    <alternativeName>
        <fullName evidence="8">Deleted in azoospermia-associated protein 2</fullName>
    </alternativeName>
    <alternativeName>
        <fullName evidence="9">Proline-rich transcript in brain protein</fullName>
    </alternativeName>
</protein>
<reference evidence="11" key="4">
    <citation type="submission" date="2025-09" db="UniProtKB">
        <authorList>
            <consortium name="Ensembl"/>
        </authorList>
    </citation>
    <scope>IDENTIFICATION</scope>
</reference>